<keyword evidence="2" id="KW-0813">Transport</keyword>
<keyword evidence="5 11" id="KW-0732">Signal</keyword>
<evidence type="ECO:0000313" key="14">
    <source>
        <dbReference type="Proteomes" id="UP001254608"/>
    </source>
</evidence>
<comment type="caution">
    <text evidence="13">The sequence shown here is derived from an EMBL/GenBank/DDBJ whole genome shotgun (WGS) entry which is preliminary data.</text>
</comment>
<dbReference type="Pfam" id="PF02412">
    <property type="entry name" value="TSP_3"/>
    <property type="match status" value="4"/>
</dbReference>
<dbReference type="InterPro" id="IPR011250">
    <property type="entry name" value="OMP/PagP_B-barrel"/>
</dbReference>
<evidence type="ECO:0000256" key="3">
    <source>
        <dbReference type="ARBA" id="ARBA00022452"/>
    </source>
</evidence>
<dbReference type="InterPro" id="IPR006665">
    <property type="entry name" value="OmpA-like"/>
</dbReference>
<comment type="subcellular location">
    <subcellularLocation>
        <location evidence="1">Cell outer membrane</location>
        <topology evidence="1">Multi-pass membrane protein</topology>
    </subcellularLocation>
</comment>
<dbReference type="RefSeq" id="WP_311363383.1">
    <property type="nucleotide sequence ID" value="NZ_JAVRIC010000001.1"/>
</dbReference>
<dbReference type="CDD" id="cd07185">
    <property type="entry name" value="OmpA_C-like"/>
    <property type="match status" value="1"/>
</dbReference>
<reference evidence="13 14" key="1">
    <citation type="submission" date="2023-09" db="EMBL/GenBank/DDBJ databases">
        <authorList>
            <person name="Rey-Velasco X."/>
        </authorList>
    </citation>
    <scope>NUCLEOTIDE SEQUENCE [LARGE SCALE GENOMIC DNA]</scope>
    <source>
        <strain evidence="13 14">W345</strain>
    </source>
</reference>
<evidence type="ECO:0000313" key="13">
    <source>
        <dbReference type="EMBL" id="MDT0495992.1"/>
    </source>
</evidence>
<dbReference type="InterPro" id="IPR028974">
    <property type="entry name" value="TSP_type-3_rpt"/>
</dbReference>
<dbReference type="SUPFAM" id="SSF103088">
    <property type="entry name" value="OmpA-like"/>
    <property type="match status" value="1"/>
</dbReference>
<keyword evidence="4" id="KW-0812">Transmembrane</keyword>
<organism evidence="13 14">
    <name type="scientific">Banduia mediterranea</name>
    <dbReference type="NCBI Taxonomy" id="3075609"/>
    <lineage>
        <taxon>Bacteria</taxon>
        <taxon>Pseudomonadati</taxon>
        <taxon>Pseudomonadota</taxon>
        <taxon>Gammaproteobacteria</taxon>
        <taxon>Nevskiales</taxon>
        <taxon>Algiphilaceae</taxon>
        <taxon>Banduia</taxon>
    </lineage>
</organism>
<feature type="domain" description="OmpA-like" evidence="12">
    <location>
        <begin position="300"/>
        <end position="416"/>
    </location>
</feature>
<dbReference type="SUPFAM" id="SSF103647">
    <property type="entry name" value="TSP type-3 repeat"/>
    <property type="match status" value="1"/>
</dbReference>
<dbReference type="InterPro" id="IPR036737">
    <property type="entry name" value="OmpA-like_sf"/>
</dbReference>
<evidence type="ECO:0000256" key="5">
    <source>
        <dbReference type="ARBA" id="ARBA00022729"/>
    </source>
</evidence>
<dbReference type="PROSITE" id="PS51123">
    <property type="entry name" value="OMPA_2"/>
    <property type="match status" value="1"/>
</dbReference>
<evidence type="ECO:0000256" key="11">
    <source>
        <dbReference type="SAM" id="SignalP"/>
    </source>
</evidence>
<keyword evidence="9" id="KW-0998">Cell outer membrane</keyword>
<keyword evidence="14" id="KW-1185">Reference proteome</keyword>
<name>A0ABU2WDP9_9GAMM</name>
<protein>
    <submittedName>
        <fullName evidence="13">OmpA family protein</fullName>
    </submittedName>
</protein>
<keyword evidence="8 10" id="KW-0472">Membrane</keyword>
<dbReference type="PANTHER" id="PTHR30329:SF21">
    <property type="entry name" value="LIPOPROTEIN YIAD-RELATED"/>
    <property type="match status" value="1"/>
</dbReference>
<dbReference type="EMBL" id="JAVRIC010000001">
    <property type="protein sequence ID" value="MDT0495992.1"/>
    <property type="molecule type" value="Genomic_DNA"/>
</dbReference>
<dbReference type="InterPro" id="IPR050330">
    <property type="entry name" value="Bact_OuterMem_StrucFunc"/>
</dbReference>
<evidence type="ECO:0000256" key="2">
    <source>
        <dbReference type="ARBA" id="ARBA00022448"/>
    </source>
</evidence>
<evidence type="ECO:0000256" key="1">
    <source>
        <dbReference type="ARBA" id="ARBA00004571"/>
    </source>
</evidence>
<keyword evidence="7" id="KW-0626">Porin</keyword>
<evidence type="ECO:0000256" key="7">
    <source>
        <dbReference type="ARBA" id="ARBA00023114"/>
    </source>
</evidence>
<gene>
    <name evidence="13" type="ORF">RM530_01245</name>
</gene>
<feature type="signal peptide" evidence="11">
    <location>
        <begin position="1"/>
        <end position="19"/>
    </location>
</feature>
<dbReference type="SUPFAM" id="SSF56925">
    <property type="entry name" value="OMPA-like"/>
    <property type="match status" value="1"/>
</dbReference>
<keyword evidence="3" id="KW-1134">Transmembrane beta strand</keyword>
<dbReference type="PRINTS" id="PR01023">
    <property type="entry name" value="NAFLGMOTY"/>
</dbReference>
<evidence type="ECO:0000259" key="12">
    <source>
        <dbReference type="PROSITE" id="PS51123"/>
    </source>
</evidence>
<dbReference type="InterPro" id="IPR027385">
    <property type="entry name" value="Beta-barrel_OMP"/>
</dbReference>
<feature type="chain" id="PRO_5046589630" evidence="11">
    <location>
        <begin position="20"/>
        <end position="416"/>
    </location>
</feature>
<dbReference type="Gene3D" id="2.40.160.20">
    <property type="match status" value="1"/>
</dbReference>
<dbReference type="PANTHER" id="PTHR30329">
    <property type="entry name" value="STATOR ELEMENT OF FLAGELLAR MOTOR COMPLEX"/>
    <property type="match status" value="1"/>
</dbReference>
<keyword evidence="6" id="KW-0406">Ion transport</keyword>
<evidence type="ECO:0000256" key="10">
    <source>
        <dbReference type="PROSITE-ProRule" id="PRU00473"/>
    </source>
</evidence>
<dbReference type="InterPro" id="IPR003367">
    <property type="entry name" value="Thrombospondin_3-like_rpt"/>
</dbReference>
<dbReference type="PRINTS" id="PR01021">
    <property type="entry name" value="OMPADOMAIN"/>
</dbReference>
<dbReference type="Pfam" id="PF13505">
    <property type="entry name" value="OMP_b-brl"/>
    <property type="match status" value="1"/>
</dbReference>
<evidence type="ECO:0000256" key="8">
    <source>
        <dbReference type="ARBA" id="ARBA00023136"/>
    </source>
</evidence>
<evidence type="ECO:0000256" key="4">
    <source>
        <dbReference type="ARBA" id="ARBA00022692"/>
    </source>
</evidence>
<accession>A0ABU2WDP9</accession>
<dbReference type="Pfam" id="PF00691">
    <property type="entry name" value="OmpA"/>
    <property type="match status" value="1"/>
</dbReference>
<dbReference type="InterPro" id="IPR006664">
    <property type="entry name" value="OMP_bac"/>
</dbReference>
<evidence type="ECO:0000256" key="9">
    <source>
        <dbReference type="ARBA" id="ARBA00023237"/>
    </source>
</evidence>
<evidence type="ECO:0000256" key="6">
    <source>
        <dbReference type="ARBA" id="ARBA00023065"/>
    </source>
</evidence>
<proteinExistence type="predicted"/>
<sequence>MLRAVCLLISGLLASSAFAARGDGSGEAAWWLSPMLGAATANGDQGGAAALSLGRDFNEQWSLEFAARHARTDSTVDWRRSGFDVSALWFPIGASPGMRPYLSAGLGAARVEVHDQSSDAFATAVGGGLLHRLSTHWDLRADLRYALDLASSDNDDHWTALLGLRFGFGPAEAGDGSFGDADGDGVPNYADVCPASAPDTRIGSDGCAIDSDGDGILDRDDRCPDTSRGMQVGLAGCPLDPDQDGVPEAQDECPNTFPGSHVNLRGCSVDNDADADGVRDDIDRCPDTVWRLVVGDDGCALRSQSVILENITFEFDSAVLTINARALLKQVVRGIKGQPTMRVEIAGHTDSLGPEAYNLDLSRRRAWAVRDFLWKNGVPVSRLVAEGYGEYHPIGDNETEAGREQNRRVEFRVLSP</sequence>
<dbReference type="Gene3D" id="3.30.1330.60">
    <property type="entry name" value="OmpA-like domain"/>
    <property type="match status" value="1"/>
</dbReference>
<dbReference type="Proteomes" id="UP001254608">
    <property type="component" value="Unassembled WGS sequence"/>
</dbReference>